<dbReference type="EMBL" id="CM055731">
    <property type="protein sequence ID" value="KAJ8012529.1"/>
    <property type="molecule type" value="Genomic_DNA"/>
</dbReference>
<organism evidence="1 2">
    <name type="scientific">Dallia pectoralis</name>
    <name type="common">Alaska blackfish</name>
    <dbReference type="NCBI Taxonomy" id="75939"/>
    <lineage>
        <taxon>Eukaryota</taxon>
        <taxon>Metazoa</taxon>
        <taxon>Chordata</taxon>
        <taxon>Craniata</taxon>
        <taxon>Vertebrata</taxon>
        <taxon>Euteleostomi</taxon>
        <taxon>Actinopterygii</taxon>
        <taxon>Neopterygii</taxon>
        <taxon>Teleostei</taxon>
        <taxon>Protacanthopterygii</taxon>
        <taxon>Esociformes</taxon>
        <taxon>Umbridae</taxon>
        <taxon>Dallia</taxon>
    </lineage>
</organism>
<gene>
    <name evidence="1" type="ORF">DPEC_G00043770</name>
</gene>
<dbReference type="Proteomes" id="UP001157502">
    <property type="component" value="Chromosome 4"/>
</dbReference>
<comment type="caution">
    <text evidence="1">The sequence shown here is derived from an EMBL/GenBank/DDBJ whole genome shotgun (WGS) entry which is preliminary data.</text>
</comment>
<protein>
    <submittedName>
        <fullName evidence="1">Uncharacterized protein</fullName>
    </submittedName>
</protein>
<name>A0ACC2H9B2_DALPE</name>
<evidence type="ECO:0000313" key="1">
    <source>
        <dbReference type="EMBL" id="KAJ8012529.1"/>
    </source>
</evidence>
<reference evidence="1" key="1">
    <citation type="submission" date="2021-05" db="EMBL/GenBank/DDBJ databases">
        <authorList>
            <person name="Pan Q."/>
            <person name="Jouanno E."/>
            <person name="Zahm M."/>
            <person name="Klopp C."/>
            <person name="Cabau C."/>
            <person name="Louis A."/>
            <person name="Berthelot C."/>
            <person name="Parey E."/>
            <person name="Roest Crollius H."/>
            <person name="Montfort J."/>
            <person name="Robinson-Rechavi M."/>
            <person name="Bouchez O."/>
            <person name="Lampietro C."/>
            <person name="Lopez Roques C."/>
            <person name="Donnadieu C."/>
            <person name="Postlethwait J."/>
            <person name="Bobe J."/>
            <person name="Dillon D."/>
            <person name="Chandos A."/>
            <person name="von Hippel F."/>
            <person name="Guiguen Y."/>
        </authorList>
    </citation>
    <scope>NUCLEOTIDE SEQUENCE</scope>
    <source>
        <strain evidence="1">YG-Jan2019</strain>
    </source>
</reference>
<sequence length="154" mass="17000">MWRQFKSIGGSFTYLDGAGVTSVRSTLETWEVVLQQASFPCVLQLTDLELLRRNRFLKLMFLGFQLVDSSPVSFQLFFGNAVSASGLAIFTLSVCSCKAMFRVWSPSWNSLKAILMAALQDMASAMFSTIKERSALDWLAKLGVHQNAALTDGG</sequence>
<keyword evidence="2" id="KW-1185">Reference proteome</keyword>
<accession>A0ACC2H9B2</accession>
<evidence type="ECO:0000313" key="2">
    <source>
        <dbReference type="Proteomes" id="UP001157502"/>
    </source>
</evidence>
<proteinExistence type="predicted"/>